<dbReference type="AlphaFoldDB" id="A0A6A5C740"/>
<reference evidence="1 2" key="1">
    <citation type="journal article" date="2019" name="Sci. Rep.">
        <title>Nanopore sequencing improves the draft genome of the human pathogenic amoeba Naegleria fowleri.</title>
        <authorList>
            <person name="Liechti N."/>
            <person name="Schurch N."/>
            <person name="Bruggmann R."/>
            <person name="Wittwer M."/>
        </authorList>
    </citation>
    <scope>NUCLEOTIDE SEQUENCE [LARGE SCALE GENOMIC DNA]</scope>
    <source>
        <strain evidence="1 2">ATCC 30894</strain>
    </source>
</reference>
<sequence>MKLMEQQYVSPYSKYEVNLPSQVKKDLSELIRQLSNNELNEKEMKEKKEKVILSLFVELLKNLSDTYHRMQQTKQYLNWLEVYKVQKEAHVVALE</sequence>
<comment type="caution">
    <text evidence="1">The sequence shown here is derived from an EMBL/GenBank/DDBJ whole genome shotgun (WGS) entry which is preliminary data.</text>
</comment>
<proteinExistence type="predicted"/>
<dbReference type="SUPFAM" id="SSF48097">
    <property type="entry name" value="Regulator of G-protein signaling, RGS"/>
    <property type="match status" value="1"/>
</dbReference>
<dbReference type="GeneID" id="68118459"/>
<evidence type="ECO:0000313" key="2">
    <source>
        <dbReference type="Proteomes" id="UP000444721"/>
    </source>
</evidence>
<dbReference type="OrthoDB" id="10607106at2759"/>
<dbReference type="Proteomes" id="UP000444721">
    <property type="component" value="Unassembled WGS sequence"/>
</dbReference>
<organism evidence="1 2">
    <name type="scientific">Naegleria fowleri</name>
    <name type="common">Brain eating amoeba</name>
    <dbReference type="NCBI Taxonomy" id="5763"/>
    <lineage>
        <taxon>Eukaryota</taxon>
        <taxon>Discoba</taxon>
        <taxon>Heterolobosea</taxon>
        <taxon>Tetramitia</taxon>
        <taxon>Eutetramitia</taxon>
        <taxon>Vahlkampfiidae</taxon>
        <taxon>Naegleria</taxon>
    </lineage>
</organism>
<dbReference type="EMBL" id="VFQX01000009">
    <property type="protein sequence ID" value="KAF0982314.1"/>
    <property type="molecule type" value="Genomic_DNA"/>
</dbReference>
<name>A0A6A5C740_NAEFO</name>
<dbReference type="VEuPathDB" id="AmoebaDB:FDP41_011244"/>
<keyword evidence="2" id="KW-1185">Reference proteome</keyword>
<dbReference type="RefSeq" id="XP_044567027.1">
    <property type="nucleotide sequence ID" value="XM_044701631.1"/>
</dbReference>
<dbReference type="VEuPathDB" id="AmoebaDB:NfTy_020490"/>
<dbReference type="VEuPathDB" id="AmoebaDB:NF0094680"/>
<dbReference type="InterPro" id="IPR036305">
    <property type="entry name" value="RGS_sf"/>
</dbReference>
<protein>
    <submittedName>
        <fullName evidence="1">Uncharacterized protein</fullName>
    </submittedName>
</protein>
<evidence type="ECO:0000313" key="1">
    <source>
        <dbReference type="EMBL" id="KAF0982314.1"/>
    </source>
</evidence>
<gene>
    <name evidence="1" type="ORF">FDP41_011244</name>
</gene>
<accession>A0A6A5C740</accession>